<dbReference type="InterPro" id="IPR004088">
    <property type="entry name" value="KH_dom_type_1"/>
</dbReference>
<feature type="domain" description="K Homology" evidence="2">
    <location>
        <begin position="13"/>
        <end position="95"/>
    </location>
</feature>
<dbReference type="SUPFAM" id="SSF54791">
    <property type="entry name" value="Eukaryotic type KH-domain (KH-domain type I)"/>
    <property type="match status" value="1"/>
</dbReference>
<organism evidence="3 4">
    <name type="scientific">Panagrolaimus superbus</name>
    <dbReference type="NCBI Taxonomy" id="310955"/>
    <lineage>
        <taxon>Eukaryota</taxon>
        <taxon>Metazoa</taxon>
        <taxon>Ecdysozoa</taxon>
        <taxon>Nematoda</taxon>
        <taxon>Chromadorea</taxon>
        <taxon>Rhabditida</taxon>
        <taxon>Tylenchina</taxon>
        <taxon>Panagrolaimomorpha</taxon>
        <taxon>Panagrolaimoidea</taxon>
        <taxon>Panagrolaimidae</taxon>
        <taxon>Panagrolaimus</taxon>
    </lineage>
</organism>
<dbReference type="AlphaFoldDB" id="A0A914YC03"/>
<accession>A0A914YC03</accession>
<dbReference type="WBParaSite" id="PSU_v2.g17736.t1">
    <property type="protein sequence ID" value="PSU_v2.g17736.t1"/>
    <property type="gene ID" value="PSU_v2.g17736"/>
</dbReference>
<evidence type="ECO:0000313" key="3">
    <source>
        <dbReference type="Proteomes" id="UP000887577"/>
    </source>
</evidence>
<dbReference type="PROSITE" id="PS50084">
    <property type="entry name" value="KH_TYPE_1"/>
    <property type="match status" value="1"/>
</dbReference>
<dbReference type="SMART" id="SM00322">
    <property type="entry name" value="KH"/>
    <property type="match status" value="1"/>
</dbReference>
<evidence type="ECO:0000259" key="2">
    <source>
        <dbReference type="SMART" id="SM00322"/>
    </source>
</evidence>
<dbReference type="Pfam" id="PF00013">
    <property type="entry name" value="KH_1"/>
    <property type="match status" value="1"/>
</dbReference>
<dbReference type="InterPro" id="IPR036612">
    <property type="entry name" value="KH_dom_type_1_sf"/>
</dbReference>
<evidence type="ECO:0000256" key="1">
    <source>
        <dbReference type="PROSITE-ProRule" id="PRU00117"/>
    </source>
</evidence>
<evidence type="ECO:0000313" key="4">
    <source>
        <dbReference type="WBParaSite" id="PSU_v2.g17736.t1"/>
    </source>
</evidence>
<reference evidence="4" key="1">
    <citation type="submission" date="2022-11" db="UniProtKB">
        <authorList>
            <consortium name="WormBaseParasite"/>
        </authorList>
    </citation>
    <scope>IDENTIFICATION</scope>
</reference>
<keyword evidence="3" id="KW-1185">Reference proteome</keyword>
<name>A0A914YC03_9BILA</name>
<dbReference type="GO" id="GO:0003723">
    <property type="term" value="F:RNA binding"/>
    <property type="evidence" value="ECO:0007669"/>
    <property type="project" value="UniProtKB-UniRule"/>
</dbReference>
<proteinExistence type="predicted"/>
<protein>
    <submittedName>
        <fullName evidence="4">K Homology domain-containing protein</fullName>
    </submittedName>
</protein>
<sequence length="134" mass="15095">MSSELTAFFFPSVFQEKTIGIPDHLCGYIIGTKGRTIKEMQERHGVKLILLDETILVTKKYSDGIHFRQLGKPLKIIGSPEKIEAVLVEIEKMLKHGGLPGIEPTGWFASDEKMRRLMNDAPPNNSAKKLINEF</sequence>
<keyword evidence="1" id="KW-0694">RNA-binding</keyword>
<dbReference type="Gene3D" id="3.30.1370.10">
    <property type="entry name" value="K Homology domain, type 1"/>
    <property type="match status" value="1"/>
</dbReference>
<dbReference type="InterPro" id="IPR004087">
    <property type="entry name" value="KH_dom"/>
</dbReference>
<dbReference type="Proteomes" id="UP000887577">
    <property type="component" value="Unplaced"/>
</dbReference>